<dbReference type="EMBL" id="BAEO01000029">
    <property type="protein sequence ID" value="GAC19376.1"/>
    <property type="molecule type" value="Genomic_DNA"/>
</dbReference>
<dbReference type="PANTHER" id="PTHR12289:SF67">
    <property type="match status" value="1"/>
</dbReference>
<dbReference type="Pfam" id="PF13417">
    <property type="entry name" value="GST_N_3"/>
    <property type="match status" value="1"/>
</dbReference>
<dbReference type="AlphaFoldDB" id="K6Y612"/>
<dbReference type="RefSeq" id="WP_007620122.1">
    <property type="nucleotide sequence ID" value="NZ_BAEO01000029.1"/>
</dbReference>
<protein>
    <recommendedName>
        <fullName evidence="1">GST C-terminal domain-containing protein</fullName>
    </recommendedName>
</protein>
<gene>
    <name evidence="2" type="ORF">GARC_2410</name>
</gene>
<dbReference type="InterPro" id="IPR036249">
    <property type="entry name" value="Thioredoxin-like_sf"/>
</dbReference>
<reference evidence="2 3" key="1">
    <citation type="journal article" date="2017" name="Antonie Van Leeuwenhoek">
        <title>Rhizobium rhizosphaerae sp. nov., a novel species isolated from rice rhizosphere.</title>
        <authorList>
            <person name="Zhao J.J."/>
            <person name="Zhang J."/>
            <person name="Zhang R.J."/>
            <person name="Zhang C.W."/>
            <person name="Yin H.Q."/>
            <person name="Zhang X.X."/>
        </authorList>
    </citation>
    <scope>NUCLEOTIDE SEQUENCE [LARGE SCALE GENOMIC DNA]</scope>
    <source>
        <strain evidence="2 3">BSs20135</strain>
    </source>
</reference>
<dbReference type="OrthoDB" id="7054557at2"/>
<dbReference type="GO" id="GO:0005737">
    <property type="term" value="C:cytoplasm"/>
    <property type="evidence" value="ECO:0007669"/>
    <property type="project" value="TreeGrafter"/>
</dbReference>
<dbReference type="SUPFAM" id="SSF52833">
    <property type="entry name" value="Thioredoxin-like"/>
    <property type="match status" value="1"/>
</dbReference>
<dbReference type="Proteomes" id="UP000006327">
    <property type="component" value="Unassembled WGS sequence"/>
</dbReference>
<dbReference type="Gene3D" id="1.20.1050.130">
    <property type="match status" value="1"/>
</dbReference>
<evidence type="ECO:0000313" key="3">
    <source>
        <dbReference type="Proteomes" id="UP000006327"/>
    </source>
</evidence>
<comment type="caution">
    <text evidence="2">The sequence shown here is derived from an EMBL/GenBank/DDBJ whole genome shotgun (WGS) entry which is preliminary data.</text>
</comment>
<dbReference type="Gene3D" id="1.20.1050.10">
    <property type="match status" value="1"/>
</dbReference>
<dbReference type="InterPro" id="IPR010987">
    <property type="entry name" value="Glutathione-S-Trfase_C-like"/>
</dbReference>
<dbReference type="Pfam" id="PF00043">
    <property type="entry name" value="GST_C"/>
    <property type="match status" value="1"/>
</dbReference>
<evidence type="ECO:0000313" key="2">
    <source>
        <dbReference type="EMBL" id="GAC19376.1"/>
    </source>
</evidence>
<dbReference type="eggNOG" id="COG0625">
    <property type="taxonomic scope" value="Bacteria"/>
</dbReference>
<dbReference type="PANTHER" id="PTHR12289">
    <property type="entry name" value="METAXIN RELATED"/>
    <property type="match status" value="1"/>
</dbReference>
<organism evidence="2 3">
    <name type="scientific">Paraglaciecola arctica BSs20135</name>
    <dbReference type="NCBI Taxonomy" id="493475"/>
    <lineage>
        <taxon>Bacteria</taxon>
        <taxon>Pseudomonadati</taxon>
        <taxon>Pseudomonadota</taxon>
        <taxon>Gammaproteobacteria</taxon>
        <taxon>Alteromonadales</taxon>
        <taxon>Alteromonadaceae</taxon>
        <taxon>Paraglaciecola</taxon>
    </lineage>
</organism>
<dbReference type="PROSITE" id="PS50405">
    <property type="entry name" value="GST_CTER"/>
    <property type="match status" value="1"/>
</dbReference>
<dbReference type="InterPro" id="IPR050931">
    <property type="entry name" value="Mito_Protein_Transport_Metaxin"/>
</dbReference>
<dbReference type="STRING" id="493475.GARC_2410"/>
<sequence length="368" mass="42364">MKSQYKFYGWHLSYFAGKLRGYMNYKQLNFVEKACGYYDLMHKFPKKVGSSSMPVVETCDGEWLSDTTEIIAELEKRHPERSIVITTPKQKIVAMLLEAWFDDMWVTPAMYTRWMYPESYNLFKQEGGQALLPFLPSFVRNIVVEKTAMAKLRAYLPSMGINPKQNELIDAWTREQLALLDKHFSQYDYLLGGKPSIADYGLLGPMYGHLNRDPWPKREMIDKLPNLQRWTERTHKGTAASGPLLSDDNIPETLMPILKAIVREFLPMVNKIVAETEKTVKSRANKSGDKLPRIFKGVSFPMGTAEFSRNIFSYTLWMMQRIQNVYIKLNDTEQKSVDELFTELGADGFMQGSLGPKLKRHGLGVKLV</sequence>
<proteinExistence type="predicted"/>
<dbReference type="Gene3D" id="3.40.30.10">
    <property type="entry name" value="Glutaredoxin"/>
    <property type="match status" value="1"/>
</dbReference>
<feature type="domain" description="GST C-terminal" evidence="1">
    <location>
        <begin position="87"/>
        <end position="257"/>
    </location>
</feature>
<keyword evidence="3" id="KW-1185">Reference proteome</keyword>
<dbReference type="InterPro" id="IPR004045">
    <property type="entry name" value="Glutathione_S-Trfase_N"/>
</dbReference>
<evidence type="ECO:0000259" key="1">
    <source>
        <dbReference type="PROSITE" id="PS50405"/>
    </source>
</evidence>
<dbReference type="InterPro" id="IPR036282">
    <property type="entry name" value="Glutathione-S-Trfase_C_sf"/>
</dbReference>
<name>K6Y612_9ALTE</name>
<dbReference type="SUPFAM" id="SSF47616">
    <property type="entry name" value="GST C-terminal domain-like"/>
    <property type="match status" value="1"/>
</dbReference>
<dbReference type="CDD" id="cd00299">
    <property type="entry name" value="GST_C_family"/>
    <property type="match status" value="1"/>
</dbReference>
<dbReference type="InterPro" id="IPR004046">
    <property type="entry name" value="GST_C"/>
</dbReference>
<accession>K6Y612</accession>